<dbReference type="AlphaFoldDB" id="A0AAE0LPE6"/>
<dbReference type="SUPFAM" id="SSF74650">
    <property type="entry name" value="Galactose mutarotase-like"/>
    <property type="match status" value="1"/>
</dbReference>
<dbReference type="Proteomes" id="UP001278766">
    <property type="component" value="Unassembled WGS sequence"/>
</dbReference>
<evidence type="ECO:0000313" key="2">
    <source>
        <dbReference type="Proteomes" id="UP001278766"/>
    </source>
</evidence>
<keyword evidence="2" id="KW-1185">Reference proteome</keyword>
<reference evidence="1" key="2">
    <citation type="submission" date="2023-06" db="EMBL/GenBank/DDBJ databases">
        <authorList>
            <consortium name="Lawrence Berkeley National Laboratory"/>
            <person name="Haridas S."/>
            <person name="Hensen N."/>
            <person name="Bonometti L."/>
            <person name="Westerberg I."/>
            <person name="Brannstrom I.O."/>
            <person name="Guillou S."/>
            <person name="Cros-Aarteil S."/>
            <person name="Calhoun S."/>
            <person name="Kuo A."/>
            <person name="Mondo S."/>
            <person name="Pangilinan J."/>
            <person name="Riley R."/>
            <person name="Labutti K."/>
            <person name="Andreopoulos B."/>
            <person name="Lipzen A."/>
            <person name="Chen C."/>
            <person name="Yanf M."/>
            <person name="Daum C."/>
            <person name="Ng V."/>
            <person name="Clum A."/>
            <person name="Steindorff A."/>
            <person name="Ohm R."/>
            <person name="Martin F."/>
            <person name="Silar P."/>
            <person name="Natvig D."/>
            <person name="Lalanne C."/>
            <person name="Gautier V."/>
            <person name="Ament-Velasquez S.L."/>
            <person name="Kruys A."/>
            <person name="Hutchinson M.I."/>
            <person name="Powell A.J."/>
            <person name="Barry K."/>
            <person name="Miller A.N."/>
            <person name="Grigoriev I.V."/>
            <person name="Debuchy R."/>
            <person name="Gladieux P."/>
            <person name="Thoren M.H."/>
            <person name="Johannesson H."/>
        </authorList>
    </citation>
    <scope>NUCLEOTIDE SEQUENCE</scope>
    <source>
        <strain evidence="1">CBS 168.71</strain>
    </source>
</reference>
<sequence>MVFVLFHDLFALRGHLSYSTNILAGASYEHDGSRVQLHADAHNGTTLFNGGDDGWGRVTWGAAVHTNNSITFVLFDRMWNGFPGIFAACLTHTVTPHEWRVAFDVTPLLKTAPLDLSQPVFFNLDGFRSGGTGTVLDHTLHLPAAGLRFESDELGITTGNILANRKGREFDFWSSSERTVGDALRQKPELPRHCPSQGGYDCGYDETFLLSHEDTGRKDERPAAVLSSPHSGVKMSLFTDRDALHVHTWNERDGALALKRTQGQGPVPQHGAISLEMRDWPDAVNHPKWTNRRTMWGMDGLYTSFATYRFSLEE</sequence>
<gene>
    <name evidence="1" type="ORF">B0H64DRAFT_419692</name>
</gene>
<organism evidence="1 2">
    <name type="scientific">Chaetomium fimeti</name>
    <dbReference type="NCBI Taxonomy" id="1854472"/>
    <lineage>
        <taxon>Eukaryota</taxon>
        <taxon>Fungi</taxon>
        <taxon>Dikarya</taxon>
        <taxon>Ascomycota</taxon>
        <taxon>Pezizomycotina</taxon>
        <taxon>Sordariomycetes</taxon>
        <taxon>Sordariomycetidae</taxon>
        <taxon>Sordariales</taxon>
        <taxon>Chaetomiaceae</taxon>
        <taxon>Chaetomium</taxon>
    </lineage>
</organism>
<comment type="caution">
    <text evidence="1">The sequence shown here is derived from an EMBL/GenBank/DDBJ whole genome shotgun (WGS) entry which is preliminary data.</text>
</comment>
<accession>A0AAE0LPE6</accession>
<dbReference type="GO" id="GO:0033499">
    <property type="term" value="P:galactose catabolic process via UDP-galactose, Leloir pathway"/>
    <property type="evidence" value="ECO:0007669"/>
    <property type="project" value="TreeGrafter"/>
</dbReference>
<dbReference type="GeneID" id="87842351"/>
<reference evidence="1" key="1">
    <citation type="journal article" date="2023" name="Mol. Phylogenet. Evol.">
        <title>Genome-scale phylogeny and comparative genomics of the fungal order Sordariales.</title>
        <authorList>
            <person name="Hensen N."/>
            <person name="Bonometti L."/>
            <person name="Westerberg I."/>
            <person name="Brannstrom I.O."/>
            <person name="Guillou S."/>
            <person name="Cros-Aarteil S."/>
            <person name="Calhoun S."/>
            <person name="Haridas S."/>
            <person name="Kuo A."/>
            <person name="Mondo S."/>
            <person name="Pangilinan J."/>
            <person name="Riley R."/>
            <person name="LaButti K."/>
            <person name="Andreopoulos B."/>
            <person name="Lipzen A."/>
            <person name="Chen C."/>
            <person name="Yan M."/>
            <person name="Daum C."/>
            <person name="Ng V."/>
            <person name="Clum A."/>
            <person name="Steindorff A."/>
            <person name="Ohm R.A."/>
            <person name="Martin F."/>
            <person name="Silar P."/>
            <person name="Natvig D.O."/>
            <person name="Lalanne C."/>
            <person name="Gautier V."/>
            <person name="Ament-Velasquez S.L."/>
            <person name="Kruys A."/>
            <person name="Hutchinson M.I."/>
            <person name="Powell A.J."/>
            <person name="Barry K."/>
            <person name="Miller A.N."/>
            <person name="Grigoriev I.V."/>
            <person name="Debuchy R."/>
            <person name="Gladieux P."/>
            <person name="Hiltunen Thoren M."/>
            <person name="Johannesson H."/>
        </authorList>
    </citation>
    <scope>NUCLEOTIDE SEQUENCE</scope>
    <source>
        <strain evidence="1">CBS 168.71</strain>
    </source>
</reference>
<name>A0AAE0LPE6_9PEZI</name>
<dbReference type="GO" id="GO:0030246">
    <property type="term" value="F:carbohydrate binding"/>
    <property type="evidence" value="ECO:0007669"/>
    <property type="project" value="InterPro"/>
</dbReference>
<evidence type="ECO:0000313" key="1">
    <source>
        <dbReference type="EMBL" id="KAK3292400.1"/>
    </source>
</evidence>
<dbReference type="InterPro" id="IPR011013">
    <property type="entry name" value="Gal_mutarotase_sf_dom"/>
</dbReference>
<protein>
    <submittedName>
        <fullName evidence="1">Galactose mutarotase-like domain-containing protein</fullName>
    </submittedName>
</protein>
<proteinExistence type="predicted"/>
<dbReference type="PANTHER" id="PTHR10091">
    <property type="entry name" value="ALDOSE-1-EPIMERASE"/>
    <property type="match status" value="1"/>
</dbReference>
<dbReference type="InterPro" id="IPR014718">
    <property type="entry name" value="GH-type_carb-bd"/>
</dbReference>
<dbReference type="InterPro" id="IPR008183">
    <property type="entry name" value="Aldose_1/G6P_1-epimerase"/>
</dbReference>
<dbReference type="RefSeq" id="XP_062655914.1">
    <property type="nucleotide sequence ID" value="XM_062805403.1"/>
</dbReference>
<dbReference type="Gene3D" id="2.70.98.10">
    <property type="match status" value="1"/>
</dbReference>
<dbReference type="PANTHER" id="PTHR10091:SF6">
    <property type="entry name" value="1-EPIMERASE, PUTATIVE (AFU_ORTHOLOGUE AFUA_3G13240)-RELATED"/>
    <property type="match status" value="1"/>
</dbReference>
<dbReference type="GO" id="GO:0006006">
    <property type="term" value="P:glucose metabolic process"/>
    <property type="evidence" value="ECO:0007669"/>
    <property type="project" value="TreeGrafter"/>
</dbReference>
<dbReference type="GO" id="GO:0004034">
    <property type="term" value="F:aldose 1-epimerase activity"/>
    <property type="evidence" value="ECO:0007669"/>
    <property type="project" value="TreeGrafter"/>
</dbReference>
<dbReference type="Pfam" id="PF01263">
    <property type="entry name" value="Aldose_epim"/>
    <property type="match status" value="1"/>
</dbReference>
<dbReference type="EMBL" id="JAUEPN010000007">
    <property type="protein sequence ID" value="KAK3292400.1"/>
    <property type="molecule type" value="Genomic_DNA"/>
</dbReference>